<protein>
    <submittedName>
        <fullName evidence="1">Uncharacterized protein</fullName>
    </submittedName>
</protein>
<evidence type="ECO:0000313" key="1">
    <source>
        <dbReference type="EMBL" id="MCT2581950.1"/>
    </source>
</evidence>
<name>A0ABT2J374_9PSEU</name>
<accession>A0ABT2J374</accession>
<comment type="caution">
    <text evidence="1">The sequence shown here is derived from an EMBL/GenBank/DDBJ whole genome shotgun (WGS) entry which is preliminary data.</text>
</comment>
<organism evidence="1 2">
    <name type="scientific">Actinophytocola gossypii</name>
    <dbReference type="NCBI Taxonomy" id="2812003"/>
    <lineage>
        <taxon>Bacteria</taxon>
        <taxon>Bacillati</taxon>
        <taxon>Actinomycetota</taxon>
        <taxon>Actinomycetes</taxon>
        <taxon>Pseudonocardiales</taxon>
        <taxon>Pseudonocardiaceae</taxon>
    </lineage>
</organism>
<dbReference type="EMBL" id="JAFFZE010000004">
    <property type="protein sequence ID" value="MCT2581950.1"/>
    <property type="molecule type" value="Genomic_DNA"/>
</dbReference>
<evidence type="ECO:0000313" key="2">
    <source>
        <dbReference type="Proteomes" id="UP001156441"/>
    </source>
</evidence>
<keyword evidence="2" id="KW-1185">Reference proteome</keyword>
<dbReference type="Proteomes" id="UP001156441">
    <property type="component" value="Unassembled WGS sequence"/>
</dbReference>
<reference evidence="1 2" key="1">
    <citation type="submission" date="2021-02" db="EMBL/GenBank/DDBJ databases">
        <title>Actinophytocola xerophila sp. nov., isolated from soil of cotton cropping field.</title>
        <authorList>
            <person name="Huang R."/>
            <person name="Chen X."/>
            <person name="Ge X."/>
            <person name="Liu W."/>
        </authorList>
    </citation>
    <scope>NUCLEOTIDE SEQUENCE [LARGE SCALE GENOMIC DNA]</scope>
    <source>
        <strain evidence="1 2">S1-96</strain>
    </source>
</reference>
<proteinExistence type="predicted"/>
<dbReference type="Gene3D" id="3.30.70.100">
    <property type="match status" value="1"/>
</dbReference>
<sequence length="115" mass="12776">MKASITWWDLSESTQTIESLRDYLRDGAVEPWERVEGLRLKLWIADPVGNRWGAVMIWESDDFGAGQELPPHRAMELIGHPPTERVRFDVEATVEGRFTDPRLSGLGVGSAGGAA</sequence>
<gene>
    <name evidence="1" type="ORF">JT362_02295</name>
</gene>
<dbReference type="RefSeq" id="WP_260189305.1">
    <property type="nucleotide sequence ID" value="NZ_JAFFZE010000004.1"/>
</dbReference>